<dbReference type="EMBL" id="BAAAKJ010000132">
    <property type="protein sequence ID" value="GAA1393194.1"/>
    <property type="molecule type" value="Genomic_DNA"/>
</dbReference>
<gene>
    <name evidence="1" type="ORF">GCM10009639_25970</name>
</gene>
<protein>
    <submittedName>
        <fullName evidence="1">Copper chaperone PCu(A)C</fullName>
    </submittedName>
</protein>
<comment type="caution">
    <text evidence="1">The sequence shown here is derived from an EMBL/GenBank/DDBJ whole genome shotgun (WGS) entry which is preliminary data.</text>
</comment>
<dbReference type="InterPro" id="IPR036182">
    <property type="entry name" value="PCuAC_sf"/>
</dbReference>
<evidence type="ECO:0000313" key="2">
    <source>
        <dbReference type="Proteomes" id="UP001499863"/>
    </source>
</evidence>
<dbReference type="PROSITE" id="PS00888">
    <property type="entry name" value="CNMP_BINDING_1"/>
    <property type="match status" value="1"/>
</dbReference>
<organism evidence="1 2">
    <name type="scientific">Kitasatospora putterlickiae</name>
    <dbReference type="NCBI Taxonomy" id="221725"/>
    <lineage>
        <taxon>Bacteria</taxon>
        <taxon>Bacillati</taxon>
        <taxon>Actinomycetota</taxon>
        <taxon>Actinomycetes</taxon>
        <taxon>Kitasatosporales</taxon>
        <taxon>Streptomycetaceae</taxon>
        <taxon>Kitasatospora</taxon>
    </lineage>
</organism>
<sequence length="131" mass="14643">MKTPVSTDITVRDKSAWVRWLPNALPAAGYLTLDNASDQRLDITKVRSPDYQRVTIYETVVDSESSKLVKVDTVTLSAKGGFAFVPGKHHLLFEKPTHLITPGDNARVIFFLSDGKVLKVRMPVRTSPELY</sequence>
<dbReference type="PANTHER" id="PTHR36302">
    <property type="entry name" value="BLR7088 PROTEIN"/>
    <property type="match status" value="1"/>
</dbReference>
<dbReference type="RefSeq" id="WP_344333462.1">
    <property type="nucleotide sequence ID" value="NZ_BAAAKJ010000132.1"/>
</dbReference>
<evidence type="ECO:0000313" key="1">
    <source>
        <dbReference type="EMBL" id="GAA1393194.1"/>
    </source>
</evidence>
<name>A0ABP4ILB1_9ACTN</name>
<reference evidence="2" key="1">
    <citation type="journal article" date="2019" name="Int. J. Syst. Evol. Microbiol.">
        <title>The Global Catalogue of Microorganisms (GCM) 10K type strain sequencing project: providing services to taxonomists for standard genome sequencing and annotation.</title>
        <authorList>
            <consortium name="The Broad Institute Genomics Platform"/>
            <consortium name="The Broad Institute Genome Sequencing Center for Infectious Disease"/>
            <person name="Wu L."/>
            <person name="Ma J."/>
        </authorList>
    </citation>
    <scope>NUCLEOTIDE SEQUENCE [LARGE SCALE GENOMIC DNA]</scope>
    <source>
        <strain evidence="2">JCM 12393</strain>
    </source>
</reference>
<keyword evidence="2" id="KW-1185">Reference proteome</keyword>
<proteinExistence type="predicted"/>
<dbReference type="Gene3D" id="2.60.40.1890">
    <property type="entry name" value="PCu(A)C copper chaperone"/>
    <property type="match status" value="1"/>
</dbReference>
<dbReference type="InterPro" id="IPR007410">
    <property type="entry name" value="LpqE-like"/>
</dbReference>
<accession>A0ABP4ILB1</accession>
<dbReference type="SUPFAM" id="SSF110087">
    <property type="entry name" value="DR1885-like metal-binding protein"/>
    <property type="match status" value="1"/>
</dbReference>
<dbReference type="InterPro" id="IPR018488">
    <property type="entry name" value="cNMP-bd_CS"/>
</dbReference>
<dbReference type="PANTHER" id="PTHR36302:SF1">
    <property type="entry name" value="COPPER CHAPERONE PCU(A)C"/>
    <property type="match status" value="1"/>
</dbReference>
<dbReference type="Pfam" id="PF04314">
    <property type="entry name" value="PCuAC"/>
    <property type="match status" value="1"/>
</dbReference>
<dbReference type="InterPro" id="IPR058248">
    <property type="entry name" value="Lxx211020-like"/>
</dbReference>
<dbReference type="Proteomes" id="UP001499863">
    <property type="component" value="Unassembled WGS sequence"/>
</dbReference>